<evidence type="ECO:0000313" key="4">
    <source>
        <dbReference type="EMBL" id="SCM81459.1"/>
    </source>
</evidence>
<dbReference type="Gene3D" id="1.10.10.60">
    <property type="entry name" value="Homeodomain-like"/>
    <property type="match status" value="1"/>
</dbReference>
<organism evidence="4">
    <name type="scientific">uncultured Sporomusa sp</name>
    <dbReference type="NCBI Taxonomy" id="307249"/>
    <lineage>
        <taxon>Bacteria</taxon>
        <taxon>Bacillati</taxon>
        <taxon>Bacillota</taxon>
        <taxon>Negativicutes</taxon>
        <taxon>Selenomonadales</taxon>
        <taxon>Sporomusaceae</taxon>
        <taxon>Sporomusa</taxon>
        <taxon>environmental samples</taxon>
    </lineage>
</organism>
<name>A0A212LVM4_9FIRM</name>
<accession>A0A212LVM4</accession>
<keyword evidence="2" id="KW-0804">Transcription</keyword>
<protein>
    <submittedName>
        <fullName evidence="4">Transcriptional regulator, AraC family</fullName>
    </submittedName>
</protein>
<dbReference type="RefSeq" id="WP_288184490.1">
    <property type="nucleotide sequence ID" value="NZ_LT608335.1"/>
</dbReference>
<dbReference type="AlphaFoldDB" id="A0A212LVM4"/>
<dbReference type="EMBL" id="FMJE01000003">
    <property type="protein sequence ID" value="SCM81459.1"/>
    <property type="molecule type" value="Genomic_DNA"/>
</dbReference>
<dbReference type="InterPro" id="IPR018060">
    <property type="entry name" value="HTH_AraC"/>
</dbReference>
<feature type="domain" description="HTH araC/xylS-type" evidence="3">
    <location>
        <begin position="232"/>
        <end position="330"/>
    </location>
</feature>
<dbReference type="SUPFAM" id="SSF46689">
    <property type="entry name" value="Homeodomain-like"/>
    <property type="match status" value="2"/>
</dbReference>
<sequence>MMIKNAMPKFKVVNPKNEECLICAGLNRIYKTDFFQQEMEIPEKFGKGYCRRIIVKPSQEMFIYNGTLYEKIIMRGRQNNPQNWLVFCMGDSIQWLLEGKQQEYVVAGGENYIMNGSQDNHLCIYNPGQFLGLSVQLDSDIITNFIQHMGKEPARTNIFHGSNGAYKRKNSSNVRLILNEMINCRYHEHVKRIYLEGKILELIAVYLDETIFETGALHSRTKLSSSDVKSLHEARRLVDRNLASPPTISKLAKLVCLNEFKLKTGFKELFGMPVHAYIIDKRLELVRLLMEDKKLKVSEAVLMAGYNDASHFAEKFRKKYGINPSACAKRL</sequence>
<proteinExistence type="predicted"/>
<dbReference type="InterPro" id="IPR009057">
    <property type="entry name" value="Homeodomain-like_sf"/>
</dbReference>
<dbReference type="GO" id="GO:0003700">
    <property type="term" value="F:DNA-binding transcription factor activity"/>
    <property type="evidence" value="ECO:0007669"/>
    <property type="project" value="InterPro"/>
</dbReference>
<reference evidence="4" key="1">
    <citation type="submission" date="2016-08" db="EMBL/GenBank/DDBJ databases">
        <authorList>
            <person name="Seilhamer J.J."/>
        </authorList>
    </citation>
    <scope>NUCLEOTIDE SEQUENCE</scope>
    <source>
        <strain evidence="4">86</strain>
    </source>
</reference>
<evidence type="ECO:0000259" key="3">
    <source>
        <dbReference type="PROSITE" id="PS01124"/>
    </source>
</evidence>
<evidence type="ECO:0000256" key="2">
    <source>
        <dbReference type="ARBA" id="ARBA00023163"/>
    </source>
</evidence>
<dbReference type="PANTHER" id="PTHR47893:SF1">
    <property type="entry name" value="REGULATORY PROTEIN PCHR"/>
    <property type="match status" value="1"/>
</dbReference>
<dbReference type="InterPro" id="IPR053142">
    <property type="entry name" value="PchR_regulatory_protein"/>
</dbReference>
<dbReference type="Pfam" id="PF12833">
    <property type="entry name" value="HTH_18"/>
    <property type="match status" value="1"/>
</dbReference>
<keyword evidence="1" id="KW-0805">Transcription regulation</keyword>
<dbReference type="PROSITE" id="PS01124">
    <property type="entry name" value="HTH_ARAC_FAMILY_2"/>
    <property type="match status" value="1"/>
</dbReference>
<dbReference type="PANTHER" id="PTHR47893">
    <property type="entry name" value="REGULATORY PROTEIN PCHR"/>
    <property type="match status" value="1"/>
</dbReference>
<evidence type="ECO:0000256" key="1">
    <source>
        <dbReference type="ARBA" id="ARBA00023015"/>
    </source>
</evidence>
<gene>
    <name evidence="4" type="ORF">KL86SPO_31638</name>
</gene>
<dbReference type="GO" id="GO:0043565">
    <property type="term" value="F:sequence-specific DNA binding"/>
    <property type="evidence" value="ECO:0007669"/>
    <property type="project" value="InterPro"/>
</dbReference>
<dbReference type="SMART" id="SM00342">
    <property type="entry name" value="HTH_ARAC"/>
    <property type="match status" value="1"/>
</dbReference>